<feature type="transmembrane region" description="Helical" evidence="1">
    <location>
        <begin position="7"/>
        <end position="24"/>
    </location>
</feature>
<dbReference type="InterPro" id="IPR006976">
    <property type="entry name" value="VanZ-like"/>
</dbReference>
<gene>
    <name evidence="3" type="ORF">L9G74_01435</name>
</gene>
<reference evidence="4" key="1">
    <citation type="submission" date="2023-07" db="EMBL/GenBank/DDBJ databases">
        <title>Shewanella mangrovi sp. nov., an acetaldehyde- degrading bacterium isolated from mangrove sediment.</title>
        <authorList>
            <person name="Liu Y."/>
        </authorList>
    </citation>
    <scope>NUCLEOTIDE SEQUENCE [LARGE SCALE GENOMIC DNA]</scope>
    <source>
        <strain evidence="4">C32</strain>
    </source>
</reference>
<name>A0ABT2FHI6_9GAMM</name>
<accession>A0ABT2FHI6</accession>
<dbReference type="PANTHER" id="PTHR28008">
    <property type="entry name" value="DOMAIN PROTEIN, PUTATIVE (AFU_ORTHOLOGUE AFUA_3G10980)-RELATED"/>
    <property type="match status" value="1"/>
</dbReference>
<keyword evidence="4" id="KW-1185">Reference proteome</keyword>
<feature type="transmembrane region" description="Helical" evidence="1">
    <location>
        <begin position="39"/>
        <end position="56"/>
    </location>
</feature>
<dbReference type="Pfam" id="PF04892">
    <property type="entry name" value="VanZ"/>
    <property type="match status" value="1"/>
</dbReference>
<dbReference type="PANTHER" id="PTHR28008:SF1">
    <property type="entry name" value="DOMAIN PROTEIN, PUTATIVE (AFU_ORTHOLOGUE AFUA_3G10980)-RELATED"/>
    <property type="match status" value="1"/>
</dbReference>
<feature type="domain" description="VanZ-like" evidence="2">
    <location>
        <begin position="31"/>
        <end position="108"/>
    </location>
</feature>
<evidence type="ECO:0000259" key="2">
    <source>
        <dbReference type="Pfam" id="PF04892"/>
    </source>
</evidence>
<evidence type="ECO:0000256" key="1">
    <source>
        <dbReference type="SAM" id="Phobius"/>
    </source>
</evidence>
<organism evidence="3 4">
    <name type="scientific">Shewanella electrica</name>
    <dbReference type="NCBI Taxonomy" id="515560"/>
    <lineage>
        <taxon>Bacteria</taxon>
        <taxon>Pseudomonadati</taxon>
        <taxon>Pseudomonadota</taxon>
        <taxon>Gammaproteobacteria</taxon>
        <taxon>Alteromonadales</taxon>
        <taxon>Shewanellaceae</taxon>
        <taxon>Shewanella</taxon>
    </lineage>
</organism>
<sequence>MIKQPLLFKFALVLALIVVSYLVFSRPQYPQNIPGMDKVGHVGSFFMLSWLAYLAFMPRWYWLVLNAAIYGALIEIIQLQLPYRSGDVADFIADMSGVLLFYVLLAICRFISRQWKRTNQ</sequence>
<protein>
    <submittedName>
        <fullName evidence="3">VanZ family protein</fullName>
    </submittedName>
</protein>
<dbReference type="NCBIfam" id="NF037970">
    <property type="entry name" value="vanZ_1"/>
    <property type="match status" value="1"/>
</dbReference>
<proteinExistence type="predicted"/>
<evidence type="ECO:0000313" key="3">
    <source>
        <dbReference type="EMBL" id="MCS4555090.1"/>
    </source>
</evidence>
<keyword evidence="1" id="KW-1133">Transmembrane helix</keyword>
<feature type="transmembrane region" description="Helical" evidence="1">
    <location>
        <begin position="91"/>
        <end position="111"/>
    </location>
</feature>
<dbReference type="EMBL" id="JAKOGG010000001">
    <property type="protein sequence ID" value="MCS4555090.1"/>
    <property type="molecule type" value="Genomic_DNA"/>
</dbReference>
<comment type="caution">
    <text evidence="3">The sequence shown here is derived from an EMBL/GenBank/DDBJ whole genome shotgun (WGS) entry which is preliminary data.</text>
</comment>
<keyword evidence="1" id="KW-0812">Transmembrane</keyword>
<keyword evidence="1" id="KW-0472">Membrane</keyword>
<feature type="transmembrane region" description="Helical" evidence="1">
    <location>
        <begin position="61"/>
        <end position="79"/>
    </location>
</feature>
<dbReference type="Proteomes" id="UP001201549">
    <property type="component" value="Unassembled WGS sequence"/>
</dbReference>
<evidence type="ECO:0000313" key="4">
    <source>
        <dbReference type="Proteomes" id="UP001201549"/>
    </source>
</evidence>